<dbReference type="Gene3D" id="3.90.105.20">
    <property type="match status" value="1"/>
</dbReference>
<keyword evidence="3" id="KW-0812">Transmembrane</keyword>
<evidence type="ECO:0000259" key="4">
    <source>
        <dbReference type="Pfam" id="PF17777"/>
    </source>
</evidence>
<dbReference type="InterPro" id="IPR043141">
    <property type="entry name" value="Ribosomal_uL10-like_sf"/>
</dbReference>
<evidence type="ECO:0000256" key="3">
    <source>
        <dbReference type="SAM" id="Phobius"/>
    </source>
</evidence>
<dbReference type="GO" id="GO:0003723">
    <property type="term" value="F:RNA binding"/>
    <property type="evidence" value="ECO:0007669"/>
    <property type="project" value="TreeGrafter"/>
</dbReference>
<feature type="domain" description="Large ribosomal subunit protein uL10-like insertion" evidence="4">
    <location>
        <begin position="158"/>
        <end position="214"/>
    </location>
</feature>
<reference evidence="5 6" key="1">
    <citation type="submission" date="2023-12" db="EMBL/GenBank/DDBJ databases">
        <title>A high-quality genome assembly for Dillenia turbinata (Dilleniales).</title>
        <authorList>
            <person name="Chanderbali A."/>
        </authorList>
    </citation>
    <scope>NUCLEOTIDE SEQUENCE [LARGE SCALE GENOMIC DNA]</scope>
    <source>
        <strain evidence="5">LSX21</strain>
        <tissue evidence="5">Leaf</tissue>
    </source>
</reference>
<comment type="function">
    <text evidence="1">Ribosomal protein P0 is the functional equivalent of E.coli protein L10.</text>
</comment>
<keyword evidence="5" id="KW-0689">Ribosomal protein</keyword>
<dbReference type="PANTHER" id="PTHR45841:SF1">
    <property type="entry name" value="MRNA TURNOVER PROTEIN 4 HOMOLOG"/>
    <property type="match status" value="1"/>
</dbReference>
<dbReference type="Proteomes" id="UP001370490">
    <property type="component" value="Unassembled WGS sequence"/>
</dbReference>
<dbReference type="EMBL" id="JBAMMX010000024">
    <property type="protein sequence ID" value="KAK6916027.1"/>
    <property type="molecule type" value="Genomic_DNA"/>
</dbReference>
<dbReference type="GO" id="GO:0042273">
    <property type="term" value="P:ribosomal large subunit biogenesis"/>
    <property type="evidence" value="ECO:0007669"/>
    <property type="project" value="TreeGrafter"/>
</dbReference>
<dbReference type="GO" id="GO:0000956">
    <property type="term" value="P:nuclear-transcribed mRNA catabolic process"/>
    <property type="evidence" value="ECO:0007669"/>
    <property type="project" value="TreeGrafter"/>
</dbReference>
<dbReference type="InterPro" id="IPR001790">
    <property type="entry name" value="Ribosomal_uL10"/>
</dbReference>
<keyword evidence="6" id="KW-1185">Reference proteome</keyword>
<dbReference type="Gene3D" id="3.30.70.1730">
    <property type="match status" value="1"/>
</dbReference>
<evidence type="ECO:0000313" key="5">
    <source>
        <dbReference type="EMBL" id="KAK6916027.1"/>
    </source>
</evidence>
<organism evidence="5 6">
    <name type="scientific">Dillenia turbinata</name>
    <dbReference type="NCBI Taxonomy" id="194707"/>
    <lineage>
        <taxon>Eukaryota</taxon>
        <taxon>Viridiplantae</taxon>
        <taxon>Streptophyta</taxon>
        <taxon>Embryophyta</taxon>
        <taxon>Tracheophyta</taxon>
        <taxon>Spermatophyta</taxon>
        <taxon>Magnoliopsida</taxon>
        <taxon>eudicotyledons</taxon>
        <taxon>Gunneridae</taxon>
        <taxon>Pentapetalae</taxon>
        <taxon>Dilleniales</taxon>
        <taxon>Dilleniaceae</taxon>
        <taxon>Dillenia</taxon>
    </lineage>
</organism>
<dbReference type="InterPro" id="IPR043164">
    <property type="entry name" value="Ribosomal_uL10-like_insert_sf"/>
</dbReference>
<name>A0AAN8USS3_9MAGN</name>
<feature type="non-terminal residue" evidence="5">
    <location>
        <position position="1"/>
    </location>
</feature>
<keyword evidence="3" id="KW-1133">Transmembrane helix</keyword>
<dbReference type="PANTHER" id="PTHR45841">
    <property type="entry name" value="MRNA TURNOVER PROTEIN 4 MRTO4"/>
    <property type="match status" value="1"/>
</dbReference>
<dbReference type="Pfam" id="PF00466">
    <property type="entry name" value="Ribosomal_L10"/>
    <property type="match status" value="1"/>
</dbReference>
<protein>
    <submittedName>
        <fullName evidence="5">60S ribosomal protein L10P, insertion domain</fullName>
    </submittedName>
</protein>
<proteinExistence type="inferred from homology"/>
<keyword evidence="3" id="KW-0472">Membrane</keyword>
<dbReference type="GO" id="GO:0006364">
    <property type="term" value="P:rRNA processing"/>
    <property type="evidence" value="ECO:0007669"/>
    <property type="project" value="TreeGrafter"/>
</dbReference>
<dbReference type="GO" id="GO:0005840">
    <property type="term" value="C:ribosome"/>
    <property type="evidence" value="ECO:0007669"/>
    <property type="project" value="UniProtKB-KW"/>
</dbReference>
<accession>A0AAN8USS3</accession>
<dbReference type="InterPro" id="IPR040637">
    <property type="entry name" value="Ribosomal_uL10-like_insert"/>
</dbReference>
<evidence type="ECO:0000313" key="6">
    <source>
        <dbReference type="Proteomes" id="UP001370490"/>
    </source>
</evidence>
<dbReference type="InterPro" id="IPR051742">
    <property type="entry name" value="Ribosome_Assembly_uL10"/>
</dbReference>
<comment type="similarity">
    <text evidence="2">Belongs to the universal ribosomal protein uL10 family.</text>
</comment>
<evidence type="ECO:0000256" key="1">
    <source>
        <dbReference type="ARBA" id="ARBA00002200"/>
    </source>
</evidence>
<dbReference type="GO" id="GO:0005730">
    <property type="term" value="C:nucleolus"/>
    <property type="evidence" value="ECO:0007669"/>
    <property type="project" value="TreeGrafter"/>
</dbReference>
<dbReference type="FunFam" id="3.90.105.20:FF:000004">
    <property type="entry name" value="Ribosome assembly factor mrt4"/>
    <property type="match status" value="1"/>
</dbReference>
<dbReference type="AlphaFoldDB" id="A0AAN8USS3"/>
<feature type="transmembrane region" description="Helical" evidence="3">
    <location>
        <begin position="115"/>
        <end position="136"/>
    </location>
</feature>
<dbReference type="Pfam" id="PF17777">
    <property type="entry name" value="RL10P_insert"/>
    <property type="match status" value="1"/>
</dbReference>
<comment type="caution">
    <text evidence="5">The sequence shown here is derived from an EMBL/GenBank/DDBJ whole genome shotgun (WGS) entry which is preliminary data.</text>
</comment>
<sequence>TLSKSRKKGKEYEESSVNLIRQPAEDYNFIFVFTFEKMRNLKFKEFKEQLKSSCRFFLGTKKVMQVSLGRCASDEIRPGLHKVYGKLQWHLPVLAPCFIIHIGDFYWHYMRIANSILILGVYDLWFAVWILLCNGYSMNLKNLTLRGQEALLRKRWNEGPLEHFTYEMQPFLRKQGMPVLLNKGVVELVSDFVVGEEGKPLSPESAQILHLLGINMATFRLNLLCRWSPEYFEVYNEGLESA</sequence>
<dbReference type="GO" id="GO:0030687">
    <property type="term" value="C:preribosome, large subunit precursor"/>
    <property type="evidence" value="ECO:0007669"/>
    <property type="project" value="TreeGrafter"/>
</dbReference>
<keyword evidence="5" id="KW-0687">Ribonucleoprotein</keyword>
<gene>
    <name evidence="5" type="ORF">RJ641_018888</name>
</gene>
<evidence type="ECO:0000256" key="2">
    <source>
        <dbReference type="ARBA" id="ARBA00008889"/>
    </source>
</evidence>